<reference evidence="1 2" key="1">
    <citation type="journal article" date="2021" name="BMC Genomics">
        <title>Datura genome reveals duplications of psychoactive alkaloid biosynthetic genes and high mutation rate following tissue culture.</title>
        <authorList>
            <person name="Rajewski A."/>
            <person name="Carter-House D."/>
            <person name="Stajich J."/>
            <person name="Litt A."/>
        </authorList>
    </citation>
    <scope>NUCLEOTIDE SEQUENCE [LARGE SCALE GENOMIC DNA]</scope>
    <source>
        <strain evidence="1">AR-01</strain>
    </source>
</reference>
<evidence type="ECO:0000313" key="2">
    <source>
        <dbReference type="Proteomes" id="UP000823775"/>
    </source>
</evidence>
<comment type="caution">
    <text evidence="1">The sequence shown here is derived from an EMBL/GenBank/DDBJ whole genome shotgun (WGS) entry which is preliminary data.</text>
</comment>
<dbReference type="EMBL" id="JACEIK010000336">
    <property type="protein sequence ID" value="MCD7455271.1"/>
    <property type="molecule type" value="Genomic_DNA"/>
</dbReference>
<name>A0ABS8S8Y7_DATST</name>
<proteinExistence type="predicted"/>
<accession>A0ABS8S8Y7</accession>
<dbReference type="Proteomes" id="UP000823775">
    <property type="component" value="Unassembled WGS sequence"/>
</dbReference>
<keyword evidence="2" id="KW-1185">Reference proteome</keyword>
<sequence>MGSKEGQLEIWSWLSLRLNKKKAKGSKRETRDTCVIWAKLVSESLVLSNVLGGVSSMGTVVAEFAAAAGFDSPVGCDVLLSNWKP</sequence>
<gene>
    <name evidence="1" type="ORF">HAX54_027616</name>
</gene>
<evidence type="ECO:0000313" key="1">
    <source>
        <dbReference type="EMBL" id="MCD7455271.1"/>
    </source>
</evidence>
<protein>
    <submittedName>
        <fullName evidence="1">Uncharacterized protein</fullName>
    </submittedName>
</protein>
<organism evidence="1 2">
    <name type="scientific">Datura stramonium</name>
    <name type="common">Jimsonweed</name>
    <name type="synonym">Common thornapple</name>
    <dbReference type="NCBI Taxonomy" id="4076"/>
    <lineage>
        <taxon>Eukaryota</taxon>
        <taxon>Viridiplantae</taxon>
        <taxon>Streptophyta</taxon>
        <taxon>Embryophyta</taxon>
        <taxon>Tracheophyta</taxon>
        <taxon>Spermatophyta</taxon>
        <taxon>Magnoliopsida</taxon>
        <taxon>eudicotyledons</taxon>
        <taxon>Gunneridae</taxon>
        <taxon>Pentapetalae</taxon>
        <taxon>asterids</taxon>
        <taxon>lamiids</taxon>
        <taxon>Solanales</taxon>
        <taxon>Solanaceae</taxon>
        <taxon>Solanoideae</taxon>
        <taxon>Datureae</taxon>
        <taxon>Datura</taxon>
    </lineage>
</organism>